<dbReference type="NCBIfam" id="NF045579">
    <property type="entry name" value="rhamnoside_JR"/>
    <property type="match status" value="1"/>
</dbReference>
<dbReference type="GO" id="GO:0016787">
    <property type="term" value="F:hydrolase activity"/>
    <property type="evidence" value="ECO:0007669"/>
    <property type="project" value="UniProtKB-KW"/>
</dbReference>
<sequence length="979" mass="110586">MVCARVIFLLWIVIGAASCSKEVAVKPGWPTATQENKPWSRWWWEGNALTKEGITAEMEAYKKAGIGGLEITPIYGVHGYEKHFIDFLSPQWMELFLHTLKEAERLDMGIDMATGTGWPFGGPWVSDEYACRNMYHQVYEVKGGQSLPEKIIYIQPPYLRAVGNQVYEFNDKPTPENTIGQRSIKEPAPRIDPKKIDIKDLVQPIAANKNLQALALDQVQFERSIPLQVLMAYSDEGKSIDLTRQVDANGKLNWTAPAGNWKLYAVFAGWHGKMVERAGPGGEGNVIDHFSDAALKHYLHRFDSAFKGHDIKSLRSFFNDSYEVDDARGSADYTYTLFEEFTKRRGYDLREHLPELFNKDHEDHKRILCDYRETVSELVLNNFTLPWKAWAHQHGALIRNQAHGSPSNILDLYAAVDIPEIEGIEPLRIKMASSAGNVTGKKLVSSESATWLNEHFESNLSDIKIAVDRFLLNGVNHIVYHGTCYSPPNEPWPGWLFYAAVHMNPRNSLWHDTPALNNYITRCQSLLQSTRADHDVLLYFPIYDRFSTPGKEMIEHFDGVGKQFENTAFRDGAEYMQENGYAFDFISDKQIENSTVENGVIKTEGKATYKTIVMPHSEYIPLWTFAKIISLAEEGATIVAYKGLPTAIAGYADRTEKENQFHGLIDRLKVAKSESGVREMQVGKGRIVVGDDLEQLLSFIKVQNEPMGENGLQYQRKKDVDGNIVYFISNNSEKTINAWIPLQAKAGSITLLDPMSGEVGKARVKSEAQTTQVYLQLTAHQTIFVKLYPSSIDMPDFRYWQSSKDSVSLSGTWKVTFTQGGPSLPAVVQTDTLKSWTQFNGDIYPIFSGTATYTLEFNKPAQQPQQWLLKLGKVKETAAVYLNGNYIATLIGPAYQVAIDPVMLQNKNILEVRVSNLMANRIADLDKRKVFWKKFYNVNFPSRKAENRVNGIFDASHWKPHESGLMGPVTLQALVAQLP</sequence>
<dbReference type="Pfam" id="PF17132">
    <property type="entry name" value="Glyco_hydro_106"/>
    <property type="match status" value="2"/>
</dbReference>
<dbReference type="PANTHER" id="PTHR36848:SF2">
    <property type="entry name" value="SECRETED PROTEIN"/>
    <property type="match status" value="1"/>
</dbReference>
<name>A0ABW3K4H1_9BACT</name>
<evidence type="ECO:0000313" key="2">
    <source>
        <dbReference type="Proteomes" id="UP001597112"/>
    </source>
</evidence>
<dbReference type="InterPro" id="IPR008979">
    <property type="entry name" value="Galactose-bd-like_sf"/>
</dbReference>
<organism evidence="1 2">
    <name type="scientific">Ohtaekwangia kribbensis</name>
    <dbReference type="NCBI Taxonomy" id="688913"/>
    <lineage>
        <taxon>Bacteria</taxon>
        <taxon>Pseudomonadati</taxon>
        <taxon>Bacteroidota</taxon>
        <taxon>Cytophagia</taxon>
        <taxon>Cytophagales</taxon>
        <taxon>Fulvivirgaceae</taxon>
        <taxon>Ohtaekwangia</taxon>
    </lineage>
</organism>
<keyword evidence="2" id="KW-1185">Reference proteome</keyword>
<dbReference type="RefSeq" id="WP_377580395.1">
    <property type="nucleotide sequence ID" value="NZ_JBHTKA010000007.1"/>
</dbReference>
<dbReference type="Gene3D" id="2.60.120.260">
    <property type="entry name" value="Galactose-binding domain-like"/>
    <property type="match status" value="1"/>
</dbReference>
<protein>
    <submittedName>
        <fullName evidence="1">Glycosyl hydrolase</fullName>
    </submittedName>
</protein>
<dbReference type="PROSITE" id="PS51257">
    <property type="entry name" value="PROKAR_LIPOPROTEIN"/>
    <property type="match status" value="1"/>
</dbReference>
<dbReference type="PANTHER" id="PTHR36848">
    <property type="entry name" value="DNA-BINDING PROTEIN (PUTATIVE SECRETED PROTEIN)-RELATED"/>
    <property type="match status" value="1"/>
</dbReference>
<proteinExistence type="predicted"/>
<accession>A0ABW3K4H1</accession>
<dbReference type="EMBL" id="JBHTKA010000007">
    <property type="protein sequence ID" value="MFD1000940.1"/>
    <property type="molecule type" value="Genomic_DNA"/>
</dbReference>
<gene>
    <name evidence="1" type="ORF">ACFQ21_16560</name>
</gene>
<comment type="caution">
    <text evidence="1">The sequence shown here is derived from an EMBL/GenBank/DDBJ whole genome shotgun (WGS) entry which is preliminary data.</text>
</comment>
<dbReference type="InterPro" id="IPR053161">
    <property type="entry name" value="Ulvan_degrading_GH"/>
</dbReference>
<dbReference type="Proteomes" id="UP001597112">
    <property type="component" value="Unassembled WGS sequence"/>
</dbReference>
<keyword evidence="1" id="KW-0378">Hydrolase</keyword>
<dbReference type="SUPFAM" id="SSF49785">
    <property type="entry name" value="Galactose-binding domain-like"/>
    <property type="match status" value="1"/>
</dbReference>
<reference evidence="2" key="1">
    <citation type="journal article" date="2019" name="Int. J. Syst. Evol. Microbiol.">
        <title>The Global Catalogue of Microorganisms (GCM) 10K type strain sequencing project: providing services to taxonomists for standard genome sequencing and annotation.</title>
        <authorList>
            <consortium name="The Broad Institute Genomics Platform"/>
            <consortium name="The Broad Institute Genome Sequencing Center for Infectious Disease"/>
            <person name="Wu L."/>
            <person name="Ma J."/>
        </authorList>
    </citation>
    <scope>NUCLEOTIDE SEQUENCE [LARGE SCALE GENOMIC DNA]</scope>
    <source>
        <strain evidence="2">CCUG 58938</strain>
    </source>
</reference>
<evidence type="ECO:0000313" key="1">
    <source>
        <dbReference type="EMBL" id="MFD1000940.1"/>
    </source>
</evidence>